<reference evidence="1 2" key="1">
    <citation type="journal article" date="2011" name="Genome Biol.">
        <title>Comparative genome sequence analysis underscores mycoparasitism as the ancestral life style of Trichoderma.</title>
        <authorList>
            <person name="Kubicek C.P."/>
            <person name="Herrera-Estrella A."/>
            <person name="Seidl-Seiboth V."/>
            <person name="Martinez D.A."/>
            <person name="Druzhinina I.S."/>
            <person name="Thon M."/>
            <person name="Zeilinger S."/>
            <person name="Casas-Flores S."/>
            <person name="Horwitz B.A."/>
            <person name="Mukherjee P.K."/>
            <person name="Mukherjee M."/>
            <person name="Kredics L."/>
            <person name="Alcaraz L.D."/>
            <person name="Aerts A."/>
            <person name="Antal Z."/>
            <person name="Atanasova L."/>
            <person name="Cervantes-Badillo M.G."/>
            <person name="Challacombe J."/>
            <person name="Chertkov O."/>
            <person name="McCluskey K."/>
            <person name="Coulpier F."/>
            <person name="Deshpande N."/>
            <person name="von Doehren H."/>
            <person name="Ebbole D.J."/>
            <person name="Esquivel-Naranjo E.U."/>
            <person name="Fekete E."/>
            <person name="Flipphi M."/>
            <person name="Glaser F."/>
            <person name="Gomez-Rodriguez E.Y."/>
            <person name="Gruber S."/>
            <person name="Han C."/>
            <person name="Henrissat B."/>
            <person name="Hermosa R."/>
            <person name="Hernandez-Onate M."/>
            <person name="Karaffa L."/>
            <person name="Kosti I."/>
            <person name="Le Crom S."/>
            <person name="Lindquist E."/>
            <person name="Lucas S."/>
            <person name="Luebeck M."/>
            <person name="Luebeck P.S."/>
            <person name="Margeot A."/>
            <person name="Metz B."/>
            <person name="Misra M."/>
            <person name="Nevalainen H."/>
            <person name="Omann M."/>
            <person name="Packer N."/>
            <person name="Perrone G."/>
            <person name="Uresti-Rivera E.E."/>
            <person name="Salamov A."/>
            <person name="Schmoll M."/>
            <person name="Seiboth B."/>
            <person name="Shapiro H."/>
            <person name="Sukno S."/>
            <person name="Tamayo-Ramos J.A."/>
            <person name="Tisch D."/>
            <person name="Wiest A."/>
            <person name="Wilkinson H.H."/>
            <person name="Zhang M."/>
            <person name="Coutinho P.M."/>
            <person name="Kenerley C.M."/>
            <person name="Monte E."/>
            <person name="Baker S.E."/>
            <person name="Grigoriev I.V."/>
        </authorList>
    </citation>
    <scope>NUCLEOTIDE SEQUENCE [LARGE SCALE GENOMIC DNA]</scope>
    <source>
        <strain evidence="2">ATCC 20476 / IMI 206040</strain>
    </source>
</reference>
<evidence type="ECO:0000313" key="2">
    <source>
        <dbReference type="Proteomes" id="UP000005426"/>
    </source>
</evidence>
<comment type="caution">
    <text evidence="1">The sequence shown here is derived from an EMBL/GenBank/DDBJ whole genome shotgun (WGS) entry which is preliminary data.</text>
</comment>
<dbReference type="AlphaFoldDB" id="G9NXF9"/>
<dbReference type="eggNOG" id="ENOG502SIFH">
    <property type="taxonomic scope" value="Eukaryota"/>
</dbReference>
<organism evidence="1 2">
    <name type="scientific">Hypocrea atroviridis (strain ATCC 20476 / IMI 206040)</name>
    <name type="common">Trichoderma atroviride</name>
    <dbReference type="NCBI Taxonomy" id="452589"/>
    <lineage>
        <taxon>Eukaryota</taxon>
        <taxon>Fungi</taxon>
        <taxon>Dikarya</taxon>
        <taxon>Ascomycota</taxon>
        <taxon>Pezizomycotina</taxon>
        <taxon>Sordariomycetes</taxon>
        <taxon>Hypocreomycetidae</taxon>
        <taxon>Hypocreales</taxon>
        <taxon>Hypocreaceae</taxon>
        <taxon>Trichoderma</taxon>
    </lineage>
</organism>
<dbReference type="HOGENOM" id="CLU_030732_0_0_1"/>
<gene>
    <name evidence="1" type="ORF">TRIATDRAFT_184232</name>
</gene>
<proteinExistence type="predicted"/>
<dbReference type="EMBL" id="ABDG02000024">
    <property type="protein sequence ID" value="EHK44768.1"/>
    <property type="molecule type" value="Genomic_DNA"/>
</dbReference>
<sequence>DPRSKYLAMAQTWEIIAMDRLTLCYIAAGKTEAAVQLAEESQRKQSRQDPTVTAFSKFYYGNALWHDGQAEKALEQWNSPSGTCSAPMALCKEPGKEHNEHLQLLADAGVNFDTYDEQGFSALDHAVLSDSPHAREAIPIVEKALRNALQLASKDVDKEILIRKRQAELRRQYRTIFQEHMRPVLRKKPSGAFHELRKIYARFISQDTKERRMFSRFHYMKFTDFVNYGKLPISTSGLDKQFSDAMADVLIYQDYFCVDQVDGQEKERGVDALPLAVMQCNAMISLVDETYYERAWCAVEVMLMRAIVESYGLHQWWEDCDGSFKEGDTSHVLDVGDLKLTEEKLDRPKIDFLMRQSKLL</sequence>
<accession>G9NXF9</accession>
<protein>
    <submittedName>
        <fullName evidence="1">Uncharacterized protein</fullName>
    </submittedName>
</protein>
<feature type="non-terminal residue" evidence="1">
    <location>
        <position position="360"/>
    </location>
</feature>
<feature type="non-terminal residue" evidence="1">
    <location>
        <position position="1"/>
    </location>
</feature>
<dbReference type="OrthoDB" id="423576at2759"/>
<dbReference type="Proteomes" id="UP000005426">
    <property type="component" value="Unassembled WGS sequence"/>
</dbReference>
<name>G9NXF9_HYPAI</name>
<evidence type="ECO:0000313" key="1">
    <source>
        <dbReference type="EMBL" id="EHK44768.1"/>
    </source>
</evidence>
<dbReference type="OMA" id="HERAWFS"/>
<keyword evidence="2" id="KW-1185">Reference proteome</keyword>